<dbReference type="KEGG" id="lak:106173532"/>
<feature type="compositionally biased region" description="Basic and acidic residues" evidence="1">
    <location>
        <begin position="32"/>
        <end position="51"/>
    </location>
</feature>
<feature type="chain" id="PRO_5010197144" evidence="2">
    <location>
        <begin position="25"/>
        <end position="205"/>
    </location>
</feature>
<reference evidence="5" key="1">
    <citation type="submission" date="2025-08" db="UniProtKB">
        <authorList>
            <consortium name="RefSeq"/>
        </authorList>
    </citation>
    <scope>IDENTIFICATION</scope>
    <source>
        <tissue evidence="5">Gonads</tissue>
    </source>
</reference>
<dbReference type="GO" id="GO:0005581">
    <property type="term" value="C:collagen trimer"/>
    <property type="evidence" value="ECO:0007669"/>
    <property type="project" value="UniProtKB-KW"/>
</dbReference>
<dbReference type="Gene3D" id="1.20.5.320">
    <property type="entry name" value="6-Phosphogluconate Dehydrogenase, domain 3"/>
    <property type="match status" value="1"/>
</dbReference>
<dbReference type="Pfam" id="PF01391">
    <property type="entry name" value="Collagen"/>
    <property type="match status" value="1"/>
</dbReference>
<dbReference type="InParanoid" id="A0A1S3JIF0"/>
<feature type="signal peptide" evidence="2">
    <location>
        <begin position="1"/>
        <end position="24"/>
    </location>
</feature>
<evidence type="ECO:0000259" key="3">
    <source>
        <dbReference type="Pfam" id="PF25815"/>
    </source>
</evidence>
<dbReference type="InterPro" id="IPR057873">
    <property type="entry name" value="CTHRC1_C"/>
</dbReference>
<dbReference type="RefSeq" id="XP_013410143.1">
    <property type="nucleotide sequence ID" value="XM_013554689.1"/>
</dbReference>
<keyword evidence="2" id="KW-0732">Signal</keyword>
<feature type="domain" description="CTHRC1 C-terminal" evidence="3">
    <location>
        <begin position="70"/>
        <end position="202"/>
    </location>
</feature>
<dbReference type="Pfam" id="PF25815">
    <property type="entry name" value="CTHRC1_C"/>
    <property type="match status" value="1"/>
</dbReference>
<dbReference type="AlphaFoldDB" id="A0A1S3JIF0"/>
<evidence type="ECO:0000256" key="1">
    <source>
        <dbReference type="SAM" id="MobiDB-lite"/>
    </source>
</evidence>
<keyword evidence="4" id="KW-1185">Reference proteome</keyword>
<dbReference type="GeneID" id="106173532"/>
<keyword evidence="5" id="KW-0176">Collagen</keyword>
<gene>
    <name evidence="5" type="primary">LOC106173532</name>
</gene>
<accession>A0A1S3JIF0</accession>
<dbReference type="Proteomes" id="UP000085678">
    <property type="component" value="Unplaced"/>
</dbReference>
<evidence type="ECO:0000313" key="5">
    <source>
        <dbReference type="RefSeq" id="XP_013410143.1"/>
    </source>
</evidence>
<evidence type="ECO:0000256" key="2">
    <source>
        <dbReference type="SAM" id="SignalP"/>
    </source>
</evidence>
<evidence type="ECO:0000313" key="4">
    <source>
        <dbReference type="Proteomes" id="UP000085678"/>
    </source>
</evidence>
<dbReference type="InterPro" id="IPR008160">
    <property type="entry name" value="Collagen"/>
</dbReference>
<name>A0A1S3JIF0_LINAN</name>
<organism evidence="4 5">
    <name type="scientific">Lingula anatina</name>
    <name type="common">Brachiopod</name>
    <name type="synonym">Lingula unguis</name>
    <dbReference type="NCBI Taxonomy" id="7574"/>
    <lineage>
        <taxon>Eukaryota</taxon>
        <taxon>Metazoa</taxon>
        <taxon>Spiralia</taxon>
        <taxon>Lophotrochozoa</taxon>
        <taxon>Brachiopoda</taxon>
        <taxon>Linguliformea</taxon>
        <taxon>Lingulata</taxon>
        <taxon>Lingulida</taxon>
        <taxon>Linguloidea</taxon>
        <taxon>Lingulidae</taxon>
        <taxon>Lingula</taxon>
    </lineage>
</organism>
<dbReference type="OrthoDB" id="5985978at2759"/>
<sequence>MKYSTTVIFVLLATFSISQLTTNAQQCYQNGRDGKDGTDGRNGRDGRDGLRGETGPPGPKGEAGTPCSPRNVKQFTWTDINDDRDVGLIKKVWFTKSTGTSMLRVGFHGNIRVMATAGKSVACRRYWFTFNGTECDSPTFIDGQFYADNTYNVHHHSTIDGICENLAAGEVVIGFHVGQCRILASETANAYTGWASATRIIVEEF</sequence>
<protein>
    <submittedName>
        <fullName evidence="5">Collagen triple helix repeat-containing protein 1 isoform X1</fullName>
    </submittedName>
</protein>
<proteinExistence type="predicted"/>
<feature type="region of interest" description="Disordered" evidence="1">
    <location>
        <begin position="28"/>
        <end position="71"/>
    </location>
</feature>